<dbReference type="GO" id="GO:0009244">
    <property type="term" value="P:lipopolysaccharide core region biosynthetic process"/>
    <property type="evidence" value="ECO:0007669"/>
    <property type="project" value="TreeGrafter"/>
</dbReference>
<feature type="compositionally biased region" description="Basic residues" evidence="5">
    <location>
        <begin position="429"/>
        <end position="438"/>
    </location>
</feature>
<dbReference type="Proteomes" id="UP000000580">
    <property type="component" value="Chromosome"/>
</dbReference>
<keyword evidence="2" id="KW-0808">Transferase</keyword>
<reference evidence="8 9" key="1">
    <citation type="journal article" date="2005" name="Proc. Natl. Acad. Sci. U.S.A.">
        <title>The complete genome sequence of Mycobacterium avium subspecies paratuberculosis.</title>
        <authorList>
            <person name="Li L."/>
            <person name="Bannantine J.P."/>
            <person name="Zhang Q."/>
            <person name="Amonsin A."/>
            <person name="May B.J."/>
            <person name="Alt D."/>
            <person name="Banerji N."/>
            <person name="Kanjilal S."/>
            <person name="Kapur V."/>
        </authorList>
    </citation>
    <scope>NUCLEOTIDE SEQUENCE [LARGE SCALE GENOMIC DNA]</scope>
    <source>
        <strain evidence="9">ATCC BAA-968 / K-10</strain>
    </source>
</reference>
<dbReference type="GO" id="GO:0005829">
    <property type="term" value="C:cytosol"/>
    <property type="evidence" value="ECO:0007669"/>
    <property type="project" value="TreeGrafter"/>
</dbReference>
<dbReference type="CDD" id="cd03789">
    <property type="entry name" value="GT9_LPS_heptosyltransferase"/>
    <property type="match status" value="1"/>
</dbReference>
<dbReference type="InterPro" id="IPR004821">
    <property type="entry name" value="Cyt_trans-like"/>
</dbReference>
<dbReference type="PANTHER" id="PTHR30160">
    <property type="entry name" value="TETRAACYLDISACCHARIDE 4'-KINASE-RELATED"/>
    <property type="match status" value="1"/>
</dbReference>
<dbReference type="InterPro" id="IPR002201">
    <property type="entry name" value="Glyco_trans_9"/>
</dbReference>
<dbReference type="Gene3D" id="3.40.50.620">
    <property type="entry name" value="HUPs"/>
    <property type="match status" value="1"/>
</dbReference>
<evidence type="ECO:0000256" key="1">
    <source>
        <dbReference type="ARBA" id="ARBA00022676"/>
    </source>
</evidence>
<dbReference type="SUPFAM" id="SSF53613">
    <property type="entry name" value="Ribokinase-like"/>
    <property type="match status" value="1"/>
</dbReference>
<dbReference type="InterPro" id="IPR011611">
    <property type="entry name" value="PfkB_dom"/>
</dbReference>
<dbReference type="Gene3D" id="3.40.50.2000">
    <property type="entry name" value="Glycogen Phosphorylase B"/>
    <property type="match status" value="2"/>
</dbReference>
<dbReference type="SUPFAM" id="SSF53756">
    <property type="entry name" value="UDP-Glycosyltransferase/glycogen phosphorylase"/>
    <property type="match status" value="1"/>
</dbReference>
<dbReference type="eggNOG" id="COG0859">
    <property type="taxonomic scope" value="Bacteria"/>
</dbReference>
<dbReference type="eggNOG" id="COG2870">
    <property type="taxonomic scope" value="Bacteria"/>
</dbReference>
<name>Q73UW4_MYCPA</name>
<dbReference type="InterPro" id="IPR051199">
    <property type="entry name" value="LPS_LOS_Heptosyltrfase"/>
</dbReference>
<feature type="region of interest" description="Disordered" evidence="5">
    <location>
        <begin position="319"/>
        <end position="530"/>
    </location>
</feature>
<evidence type="ECO:0000256" key="2">
    <source>
        <dbReference type="ARBA" id="ARBA00022679"/>
    </source>
</evidence>
<proteinExistence type="predicted"/>
<dbReference type="Pfam" id="PF00294">
    <property type="entry name" value="PfkB"/>
    <property type="match status" value="1"/>
</dbReference>
<dbReference type="Gene3D" id="3.40.1190.20">
    <property type="match status" value="1"/>
</dbReference>
<dbReference type="SUPFAM" id="SSF52374">
    <property type="entry name" value="Nucleotidylyl transferase"/>
    <property type="match status" value="1"/>
</dbReference>
<dbReference type="Pfam" id="PF01075">
    <property type="entry name" value="Glyco_transf_9"/>
    <property type="match status" value="1"/>
</dbReference>
<dbReference type="InterPro" id="IPR029056">
    <property type="entry name" value="Ribokinase-like"/>
</dbReference>
<dbReference type="Pfam" id="PF01467">
    <property type="entry name" value="CTP_transf_like"/>
    <property type="match status" value="1"/>
</dbReference>
<evidence type="ECO:0000256" key="3">
    <source>
        <dbReference type="ARBA" id="ARBA00023268"/>
    </source>
</evidence>
<dbReference type="GO" id="GO:0008713">
    <property type="term" value="F:ADP-heptose-lipopolysaccharide heptosyltransferase activity"/>
    <property type="evidence" value="ECO:0007669"/>
    <property type="project" value="TreeGrafter"/>
</dbReference>
<evidence type="ECO:0000256" key="4">
    <source>
        <dbReference type="ARBA" id="ARBA00023277"/>
    </source>
</evidence>
<evidence type="ECO:0000256" key="5">
    <source>
        <dbReference type="SAM" id="MobiDB-lite"/>
    </source>
</evidence>
<evidence type="ECO:0000313" key="8">
    <source>
        <dbReference type="EMBL" id="AAS05800.1"/>
    </source>
</evidence>
<keyword evidence="3" id="KW-0511">Multifunctional enzyme</keyword>
<sequence length="989" mass="103147">MPMSTAVVARLDSAGDVLITGPAVRAVAARHDRVTMLVGPRGRAAAELLPGVDELIEWQAPWVDFEAPELTAAHAEALIKQLRGLAPDRVYICTSFHQSPLPLALLCRMAAVPWVGAVSVDYPGALLNLRHRVPDGIPEPQRALSLAEAAGCALPAGDDGALRIRAVDPLPARLAEQLAPRPFVVFHPGAAVPARRPSPSRSAAMVAALAGAGHRVVVTGSPDEAALTAAVAGDVAVDLGGRTSFAELAAVFAAARVVVVPNTGPAHLAAAVGTPVVSLFAPVVPAGQWRPYGRRVRVLGDQFAPCRASRARVCPVTPAWTASPTRSCSPPWQKAPWQKEGSHDRGPLRRAAGSGAAHQHPGPPVARVGRTAGHGAARRRPVVGLRERGQRRRGPAPHRRTGGPIPRGANSHVRHRLTRRHLGADRDRQRLRRRRGVRPRGAGARPAGRRAGGAVHQRRQPQHDRGGQGRARRRHGDLGADRTGPQRAGRHVRRGDLRGRRRHRDGAGGPSAADPRAVHGARRPPFTTGSIMSTSKPLVVVGDSMLDVDILGSATRLSPEAPVPVVDAERHVQRPGGAGLAALLAARTEAPVVLITGIADDDAGRALHDLLSCSGVRVLALPVSGTTVCKIRIRARGQSVLRLDRGDATPVDGPLPAAAADALADARAICVADYGAGVTALPAVRAALTESARRVPVVWDPHPRGAPPVPGCALVTPNHEEARGFCHDDGSGDGGEALLRTWAADAVCITRGAQGARVYEPRADVHRVAIPQRAAPAAGDVCGAGDRFAVAAAVVRAAVGDAARFVAAGGAAAVSIPVSDTGSDPLTSRSRPADASAVDALGLAARLRRQGRTVVATGGCFDLLHTGHIRLLRQARELGDALIVLVNSDASVRALKGSGRPVMRDADRARVLAALACVDAVAVFDGLTPERMLEDLRPDIWVKGGDYVAAELPEADVVYRHGGEVVILPTVAGYSSSRLIAAAATGRPE</sequence>
<feature type="compositionally biased region" description="Basic residues" evidence="5">
    <location>
        <begin position="488"/>
        <end position="504"/>
    </location>
</feature>
<feature type="domain" description="Carbohydrate kinase PfkB" evidence="6">
    <location>
        <begin position="538"/>
        <end position="816"/>
    </location>
</feature>
<feature type="compositionally biased region" description="Basic residues" evidence="5">
    <location>
        <begin position="389"/>
        <end position="401"/>
    </location>
</feature>
<organism evidence="8 9">
    <name type="scientific">Mycolicibacterium paratuberculosis (strain ATCC BAA-968 / K-10)</name>
    <name type="common">Mycobacterium paratuberculosis</name>
    <dbReference type="NCBI Taxonomy" id="262316"/>
    <lineage>
        <taxon>Bacteria</taxon>
        <taxon>Bacillati</taxon>
        <taxon>Actinomycetota</taxon>
        <taxon>Actinomycetes</taxon>
        <taxon>Mycobacteriales</taxon>
        <taxon>Mycobacteriaceae</taxon>
        <taxon>Mycobacterium</taxon>
        <taxon>Mycobacterium avium complex (MAC)</taxon>
    </lineage>
</organism>
<feature type="compositionally biased region" description="Polar residues" evidence="5">
    <location>
        <begin position="320"/>
        <end position="330"/>
    </location>
</feature>
<dbReference type="HOGENOM" id="CLU_301843_0_0_11"/>
<feature type="compositionally biased region" description="Basic residues" evidence="5">
    <location>
        <begin position="412"/>
        <end position="421"/>
    </location>
</feature>
<dbReference type="PANTHER" id="PTHR30160:SF1">
    <property type="entry name" value="LIPOPOLYSACCHARIDE 1,2-N-ACETYLGLUCOSAMINETRANSFERASE-RELATED"/>
    <property type="match status" value="1"/>
</dbReference>
<evidence type="ECO:0000259" key="7">
    <source>
        <dbReference type="Pfam" id="PF01467"/>
    </source>
</evidence>
<keyword evidence="1" id="KW-0328">Glycosyltransferase</keyword>
<evidence type="ECO:0000259" key="6">
    <source>
        <dbReference type="Pfam" id="PF00294"/>
    </source>
</evidence>
<keyword evidence="4" id="KW-0119">Carbohydrate metabolism</keyword>
<accession>Q73UW4</accession>
<dbReference type="NCBIfam" id="TIGR00125">
    <property type="entry name" value="cyt_tran_rel"/>
    <property type="match status" value="1"/>
</dbReference>
<feature type="compositionally biased region" description="Low complexity" evidence="5">
    <location>
        <begin position="366"/>
        <end position="375"/>
    </location>
</feature>
<dbReference type="InterPro" id="IPR014729">
    <property type="entry name" value="Rossmann-like_a/b/a_fold"/>
</dbReference>
<dbReference type="eggNOG" id="COG0615">
    <property type="taxonomic scope" value="Bacteria"/>
</dbReference>
<feature type="domain" description="Cytidyltransferase-like" evidence="7">
    <location>
        <begin position="857"/>
        <end position="967"/>
    </location>
</feature>
<dbReference type="EMBL" id="AE016958">
    <property type="protein sequence ID" value="AAS05800.1"/>
    <property type="molecule type" value="Genomic_DNA"/>
</dbReference>
<dbReference type="STRING" id="262316.MAP_3252"/>
<evidence type="ECO:0000313" key="9">
    <source>
        <dbReference type="Proteomes" id="UP000000580"/>
    </source>
</evidence>
<gene>
    <name evidence="8" type="ordered locus">MAP_3252</name>
</gene>
<dbReference type="AlphaFoldDB" id="Q73UW4"/>
<keyword evidence="9" id="KW-1185">Reference proteome</keyword>
<protein>
    <submittedName>
        <fullName evidence="8">Uncharacterized protein</fullName>
    </submittedName>
</protein>
<dbReference type="KEGG" id="mpa:MAP_3252"/>